<gene>
    <name evidence="2" type="ORF">GCM10023330_16420</name>
</gene>
<feature type="transmembrane region" description="Helical" evidence="1">
    <location>
        <begin position="43"/>
        <end position="62"/>
    </location>
</feature>
<dbReference type="Proteomes" id="UP001501433">
    <property type="component" value="Unassembled WGS sequence"/>
</dbReference>
<organism evidence="2 3">
    <name type="scientific">Litoribaculum gwangyangense</name>
    <dbReference type="NCBI Taxonomy" id="1130722"/>
    <lineage>
        <taxon>Bacteria</taxon>
        <taxon>Pseudomonadati</taxon>
        <taxon>Bacteroidota</taxon>
        <taxon>Flavobacteriia</taxon>
        <taxon>Flavobacteriales</taxon>
        <taxon>Flavobacteriaceae</taxon>
        <taxon>Litoribaculum</taxon>
    </lineage>
</organism>
<evidence type="ECO:0000313" key="3">
    <source>
        <dbReference type="Proteomes" id="UP001501433"/>
    </source>
</evidence>
<protein>
    <submittedName>
        <fullName evidence="2">Uncharacterized protein</fullName>
    </submittedName>
</protein>
<dbReference type="EMBL" id="BAABJW010000002">
    <property type="protein sequence ID" value="GAA4810117.1"/>
    <property type="molecule type" value="Genomic_DNA"/>
</dbReference>
<sequence>MLKLIRILKSFIFPVTIFTILTLIGVIMTINAVYIMYANNSESAIYSAIIIPITISIIGLYILDRLLLKKISYIKLMIGEIVFIVITFFIFIYQSSTIDINFYTNEDYVLVLFDSHENSMSKFNKKRIFGKEYDVYDTNIIHLNSEISFRKDLRINVPKQWESFTQNRSIYEKDGDSIKYIFSRRNIMNMPYKIDNRYFIDSLINEVKLK</sequence>
<keyword evidence="1" id="KW-0472">Membrane</keyword>
<feature type="transmembrane region" description="Helical" evidence="1">
    <location>
        <begin position="74"/>
        <end position="93"/>
    </location>
</feature>
<evidence type="ECO:0000256" key="1">
    <source>
        <dbReference type="SAM" id="Phobius"/>
    </source>
</evidence>
<name>A0ABP9CFL3_9FLAO</name>
<keyword evidence="1" id="KW-1133">Transmembrane helix</keyword>
<keyword evidence="1" id="KW-0812">Transmembrane</keyword>
<comment type="caution">
    <text evidence="2">The sequence shown here is derived from an EMBL/GenBank/DDBJ whole genome shotgun (WGS) entry which is preliminary data.</text>
</comment>
<accession>A0ABP9CFL3</accession>
<evidence type="ECO:0000313" key="2">
    <source>
        <dbReference type="EMBL" id="GAA4810117.1"/>
    </source>
</evidence>
<keyword evidence="3" id="KW-1185">Reference proteome</keyword>
<dbReference type="RefSeq" id="WP_345276469.1">
    <property type="nucleotide sequence ID" value="NZ_BAABJW010000002.1"/>
</dbReference>
<feature type="transmembrane region" description="Helical" evidence="1">
    <location>
        <begin position="12"/>
        <end position="37"/>
    </location>
</feature>
<proteinExistence type="predicted"/>
<reference evidence="3" key="1">
    <citation type="journal article" date="2019" name="Int. J. Syst. Evol. Microbiol.">
        <title>The Global Catalogue of Microorganisms (GCM) 10K type strain sequencing project: providing services to taxonomists for standard genome sequencing and annotation.</title>
        <authorList>
            <consortium name="The Broad Institute Genomics Platform"/>
            <consortium name="The Broad Institute Genome Sequencing Center for Infectious Disease"/>
            <person name="Wu L."/>
            <person name="Ma J."/>
        </authorList>
    </citation>
    <scope>NUCLEOTIDE SEQUENCE [LARGE SCALE GENOMIC DNA]</scope>
    <source>
        <strain evidence="3">JCM 18325</strain>
    </source>
</reference>